<dbReference type="AlphaFoldDB" id="A0A7S2FT32"/>
<name>A0A7S2FT32_9STRA</name>
<accession>A0A7S2FT32</accession>
<feature type="compositionally biased region" description="Low complexity" evidence="1">
    <location>
        <begin position="150"/>
        <end position="169"/>
    </location>
</feature>
<protein>
    <submittedName>
        <fullName evidence="2">Uncharacterized protein</fullName>
    </submittedName>
</protein>
<sequence>MAAAVMMASVGHGPPAAPPSSPSRFVDSVDSKPIVIVVEDTNEWKDSANQAKLFLTSLVLPLLPPIVQQRINRSMLVQRSSGASPPAAMSAGASEGDDLPIGILPVPPGSEGANSLAVHGNVRCTLEILGEAYQNQQLMSWIEERPLVASSGSSNGSGVDGGSTSSQGGTPAHHSNGPDLHVVEQPDIHEIGNAAAFRANAAMVEVLINHRSADGLILRNVTMEVLNNLTGLQFKSKVISALALEGGFQHFLMTLDGQAFGSRVPLFAHTSFAAGCVIDIEDIGDRPKASGHT</sequence>
<dbReference type="EMBL" id="HBGT01015014">
    <property type="protein sequence ID" value="CAD9413325.1"/>
    <property type="molecule type" value="Transcribed_RNA"/>
</dbReference>
<reference evidence="2" key="1">
    <citation type="submission" date="2021-01" db="EMBL/GenBank/DDBJ databases">
        <authorList>
            <person name="Corre E."/>
            <person name="Pelletier E."/>
            <person name="Niang G."/>
            <person name="Scheremetjew M."/>
            <person name="Finn R."/>
            <person name="Kale V."/>
            <person name="Holt S."/>
            <person name="Cochrane G."/>
            <person name="Meng A."/>
            <person name="Brown T."/>
            <person name="Cohen L."/>
        </authorList>
    </citation>
    <scope>NUCLEOTIDE SEQUENCE</scope>
    <source>
        <strain evidence="2">RCC1693</strain>
    </source>
</reference>
<evidence type="ECO:0000313" key="2">
    <source>
        <dbReference type="EMBL" id="CAD9413325.1"/>
    </source>
</evidence>
<feature type="region of interest" description="Disordered" evidence="1">
    <location>
        <begin position="149"/>
        <end position="181"/>
    </location>
</feature>
<organism evidence="2">
    <name type="scientific">Florenciella parvula</name>
    <dbReference type="NCBI Taxonomy" id="236787"/>
    <lineage>
        <taxon>Eukaryota</taxon>
        <taxon>Sar</taxon>
        <taxon>Stramenopiles</taxon>
        <taxon>Ochrophyta</taxon>
        <taxon>Dictyochophyceae</taxon>
        <taxon>Florenciellales</taxon>
        <taxon>Florenciella</taxon>
    </lineage>
</organism>
<gene>
    <name evidence="2" type="ORF">FPAR1323_LOCUS8033</name>
</gene>
<proteinExistence type="predicted"/>
<evidence type="ECO:0000256" key="1">
    <source>
        <dbReference type="SAM" id="MobiDB-lite"/>
    </source>
</evidence>